<feature type="chain" id="PRO_5043797077" evidence="1">
    <location>
        <begin position="26"/>
        <end position="199"/>
    </location>
</feature>
<dbReference type="AlphaFoldDB" id="A0AAV2N2G1"/>
<evidence type="ECO:0000313" key="3">
    <source>
        <dbReference type="Proteomes" id="UP001497644"/>
    </source>
</evidence>
<organism evidence="2 3">
    <name type="scientific">Lasius platythorax</name>
    <dbReference type="NCBI Taxonomy" id="488582"/>
    <lineage>
        <taxon>Eukaryota</taxon>
        <taxon>Metazoa</taxon>
        <taxon>Ecdysozoa</taxon>
        <taxon>Arthropoda</taxon>
        <taxon>Hexapoda</taxon>
        <taxon>Insecta</taxon>
        <taxon>Pterygota</taxon>
        <taxon>Neoptera</taxon>
        <taxon>Endopterygota</taxon>
        <taxon>Hymenoptera</taxon>
        <taxon>Apocrita</taxon>
        <taxon>Aculeata</taxon>
        <taxon>Formicoidea</taxon>
        <taxon>Formicidae</taxon>
        <taxon>Formicinae</taxon>
        <taxon>Lasius</taxon>
        <taxon>Lasius</taxon>
    </lineage>
</organism>
<name>A0AAV2N2G1_9HYME</name>
<sequence length="199" mass="22605">MQDNRFFTSLMVLLVFSTSLNLARCSVGQQFESAREGQKLKANDRRSAGLVPYPRIGRNSEISSFSRSERALGIIHQPRIGRSDMSSLGNLNRFHDLSSDADIEFYAVDMDPDTLLGSDYEVDYVSKPIALKYADKLQKDGSWLIPDHIHGYKDLHFAQKINDPRLYYSILRDSRNTQGQGGYTPRLGRENEHDAANFL</sequence>
<keyword evidence="1" id="KW-0732">Signal</keyword>
<feature type="signal peptide" evidence="1">
    <location>
        <begin position="1"/>
        <end position="25"/>
    </location>
</feature>
<evidence type="ECO:0000313" key="2">
    <source>
        <dbReference type="EMBL" id="CAL1674094.1"/>
    </source>
</evidence>
<proteinExistence type="predicted"/>
<dbReference type="EMBL" id="OZ034824">
    <property type="protein sequence ID" value="CAL1674094.1"/>
    <property type="molecule type" value="Genomic_DNA"/>
</dbReference>
<keyword evidence="3" id="KW-1185">Reference proteome</keyword>
<accession>A0AAV2N2G1</accession>
<protein>
    <submittedName>
        <fullName evidence="2">Uncharacterized protein</fullName>
    </submittedName>
</protein>
<evidence type="ECO:0000256" key="1">
    <source>
        <dbReference type="SAM" id="SignalP"/>
    </source>
</evidence>
<gene>
    <name evidence="2" type="ORF">LPLAT_LOCUS850</name>
</gene>
<reference evidence="2 3" key="1">
    <citation type="submission" date="2024-04" db="EMBL/GenBank/DDBJ databases">
        <authorList>
            <consortium name="Molecular Ecology Group"/>
        </authorList>
    </citation>
    <scope>NUCLEOTIDE SEQUENCE [LARGE SCALE GENOMIC DNA]</scope>
</reference>
<dbReference type="Proteomes" id="UP001497644">
    <property type="component" value="Chromosome 1"/>
</dbReference>